<dbReference type="Pfam" id="PF19406">
    <property type="entry name" value="PKD_5"/>
    <property type="match status" value="3"/>
</dbReference>
<dbReference type="SUPFAM" id="SSF49785">
    <property type="entry name" value="Galactose-binding domain-like"/>
    <property type="match status" value="1"/>
</dbReference>
<dbReference type="InterPro" id="IPR026341">
    <property type="entry name" value="T9SS_type_B"/>
</dbReference>
<dbReference type="PROSITE" id="PS50093">
    <property type="entry name" value="PKD"/>
    <property type="match status" value="1"/>
</dbReference>
<evidence type="ECO:0000256" key="1">
    <source>
        <dbReference type="ARBA" id="ARBA00022670"/>
    </source>
</evidence>
<evidence type="ECO:0000259" key="3">
    <source>
        <dbReference type="PROSITE" id="PS50093"/>
    </source>
</evidence>
<evidence type="ECO:0000313" key="6">
    <source>
        <dbReference type="Proteomes" id="UP000245449"/>
    </source>
</evidence>
<dbReference type="GO" id="GO:0006508">
    <property type="term" value="P:proteolysis"/>
    <property type="evidence" value="ECO:0007669"/>
    <property type="project" value="UniProtKB-KW"/>
</dbReference>
<feature type="domain" description="P/Homo B" evidence="4">
    <location>
        <begin position="290"/>
        <end position="490"/>
    </location>
</feature>
<accession>A0A2U1JJA0</accession>
<name>A0A2U1JJA0_9FLAO</name>
<evidence type="ECO:0000256" key="2">
    <source>
        <dbReference type="ARBA" id="ARBA00022801"/>
    </source>
</evidence>
<dbReference type="GO" id="GO:0004252">
    <property type="term" value="F:serine-type endopeptidase activity"/>
    <property type="evidence" value="ECO:0007669"/>
    <property type="project" value="InterPro"/>
</dbReference>
<dbReference type="OrthoDB" id="9765926at2"/>
<dbReference type="InterPro" id="IPR022409">
    <property type="entry name" value="PKD/Chitinase_dom"/>
</dbReference>
<organism evidence="5 6">
    <name type="scientific">Flavobacterium psychrotolerans</name>
    <dbReference type="NCBI Taxonomy" id="2169410"/>
    <lineage>
        <taxon>Bacteria</taxon>
        <taxon>Pseudomonadati</taxon>
        <taxon>Bacteroidota</taxon>
        <taxon>Flavobacteriia</taxon>
        <taxon>Flavobacteriales</taxon>
        <taxon>Flavobacteriaceae</taxon>
        <taxon>Flavobacterium</taxon>
    </lineage>
</organism>
<evidence type="ECO:0000259" key="4">
    <source>
        <dbReference type="PROSITE" id="PS51829"/>
    </source>
</evidence>
<dbReference type="Pfam" id="PF13585">
    <property type="entry name" value="CHU_C"/>
    <property type="match status" value="1"/>
</dbReference>
<dbReference type="SUPFAM" id="SSF49854">
    <property type="entry name" value="Spermadhesin, CUB domain"/>
    <property type="match status" value="1"/>
</dbReference>
<dbReference type="SUPFAM" id="SSF49299">
    <property type="entry name" value="PKD domain"/>
    <property type="match status" value="1"/>
</dbReference>
<keyword evidence="6" id="KW-1185">Reference proteome</keyword>
<dbReference type="InterPro" id="IPR008979">
    <property type="entry name" value="Galactose-bd-like_sf"/>
</dbReference>
<dbReference type="Gene3D" id="2.60.40.10">
    <property type="entry name" value="Immunoglobulins"/>
    <property type="match status" value="1"/>
</dbReference>
<dbReference type="Proteomes" id="UP000245449">
    <property type="component" value="Unassembled WGS sequence"/>
</dbReference>
<dbReference type="Gene3D" id="2.60.120.290">
    <property type="entry name" value="Spermadhesin, CUB domain"/>
    <property type="match status" value="1"/>
</dbReference>
<protein>
    <recommendedName>
        <fullName evidence="7">PKD domain-containing protein</fullName>
    </recommendedName>
</protein>
<proteinExistence type="predicted"/>
<evidence type="ECO:0008006" key="7">
    <source>
        <dbReference type="Google" id="ProtNLM"/>
    </source>
</evidence>
<dbReference type="PROSITE" id="PS51829">
    <property type="entry name" value="P_HOMO_B"/>
    <property type="match status" value="1"/>
</dbReference>
<dbReference type="Gene3D" id="2.60.120.260">
    <property type="entry name" value="Galactose-binding domain-like"/>
    <property type="match status" value="1"/>
</dbReference>
<dbReference type="Pfam" id="PF01483">
    <property type="entry name" value="P_proprotein"/>
    <property type="match status" value="2"/>
</dbReference>
<dbReference type="CDD" id="cd00146">
    <property type="entry name" value="PKD"/>
    <property type="match status" value="1"/>
</dbReference>
<dbReference type="InterPro" id="IPR000601">
    <property type="entry name" value="PKD_dom"/>
</dbReference>
<dbReference type="EMBL" id="QCZI01000008">
    <property type="protein sequence ID" value="PWA05217.1"/>
    <property type="molecule type" value="Genomic_DNA"/>
</dbReference>
<feature type="domain" description="PKD" evidence="3">
    <location>
        <begin position="182"/>
        <end position="240"/>
    </location>
</feature>
<reference evidence="5 6" key="1">
    <citation type="submission" date="2018-04" db="EMBL/GenBank/DDBJ databases">
        <title>Flavobacterium sp. nov., isolated from glacier ice.</title>
        <authorList>
            <person name="Liu Q."/>
            <person name="Xin Y.-H."/>
        </authorList>
    </citation>
    <scope>NUCLEOTIDE SEQUENCE [LARGE SCALE GENOMIC DNA]</scope>
    <source>
        <strain evidence="5 6">RB1R5</strain>
    </source>
</reference>
<dbReference type="InterPro" id="IPR013783">
    <property type="entry name" value="Ig-like_fold"/>
</dbReference>
<dbReference type="SMART" id="SM00089">
    <property type="entry name" value="PKD"/>
    <property type="match status" value="1"/>
</dbReference>
<dbReference type="Pfam" id="PF18911">
    <property type="entry name" value="PKD_4"/>
    <property type="match status" value="1"/>
</dbReference>
<sequence>MQYKITSSLMKKTFFILFTLLLFSYSFSQTYTMNNGANGKVTKCAGVFVDNGGIGSKYSSNQNSTITFCPTSPGDKIKISFTSFETQDLDNNNNPTDYLDVWYGSTIGTAGTQNESFSGNLAAFTITSTSPDGCISLKFTSNGTSTFPGWVANISCITPCTTPIAAMVNTTTVDVCPPSSTNPGSLSIPFDASTSTTASGNIVKYEWDWGDGTKSITSTAKTSHVFPNLGIFITKLRVRNDNTNVDPLGCQSTNSVTKTIRVMPSPIFTGSSASTVNIACGDSTTLVAAVTSQTISQQTPSVVSGTVSLPDGSGDSFTLGIDYAGFFPVGSTVTSGCYPTLKFNLEHSYAGDLSIDLISPSGQTVRVFTNDGIDNDNKFGTCANTNDDGVPGCGANYTVVNSGGFNWPSAGASGTTSATKTCASYTGSCGSGSYYKSQTYNSANPFSAFNGADLNGVWTIKITDNLKDDDGTLFSWSLDFPQTCYVSLATVTPNIATATWSHSGSGPVIPAQTTTSSVITNPGPGTCPSPGPCLGNKLTNSVSVGPFPTAGTFVYNSTAVDQFGCQYVNPVTVNVTCSSCPTATIKYAANSFCVSDTTAQIVTLTGTGAFLVGTYSSTLGLKIDPITGSITPNLSTEGIYTVKYTIATSGGCPAYTASTIVTINAIPAPPLFKIIQPSCALPTGTVTITGIIGETYSFDSGAYNTTLVYGGLVAGSSHTLQSKSVAGCISTVANITLNTPATAPAIPNVTLTEPTCQLATGTATITAIAGETYSFDSGAYSITLTYSGLAAGSSHTVFAKNAAGCISLAANITLKSQPALPSNPAITITQPTCTFATGTVTITQIAGETYSFDSGVHSSTLIYSGLIAGSSHTLTTKNTLGCISTVLNIPINTQPATPTAPIVALTQPDCGVATGSATITQAMGETYSFDSSAYSSTLTYSGLASGSSHTVKAKNTFGCISTATTIVISAQPKTPIVTATPKLKSICSGSATAIALSSTELGTTYIWNAIQTNVNGAVAGSGDTIAQVLTTVGNKSGEAVYAVTPTANSCRGTTLLVVVTVNPIPEASANPAQETICSGNAANITLTSNVVGTAFNWTAVQTDVLGAISGSGNIIAQSLRTAGKIQGKVEYTITPTINGCTGIPIIVTVTVDPSPEVFASSGTVICSGESSNITLSPNIPGTTFAWTTTQTGVIGATLGAGDVIDQILEADANLGTAVYTITPSLKDCVGKSIMITVNVNPAPSPAIAEGIICVDQVTNSTFKSHTLATGLNNTKHDFEWFLDGVLIDGAVASSYEATKVGNYSVIVTNTLTGCVSKEVLATVVANYPADNPFLTTVTDAFTQNGIITVMVEGGTGPFLYQLDMGAFQSDNVFTGASSGLHTVTVVDPQGCTNMSQKVTVIDYPKYFTPNGDGINDTWNIGALNDQPNAIVYIYDSYGKLIKQISTEGQGWDGTYNGKPLPSSDYWFTINYLETNTNKLFKAHFSLKR</sequence>
<dbReference type="InterPro" id="IPR035914">
    <property type="entry name" value="Sperma_CUB_dom_sf"/>
</dbReference>
<evidence type="ECO:0000313" key="5">
    <source>
        <dbReference type="EMBL" id="PWA05217.1"/>
    </source>
</evidence>
<keyword evidence="2" id="KW-0378">Hydrolase</keyword>
<comment type="caution">
    <text evidence="5">The sequence shown here is derived from an EMBL/GenBank/DDBJ whole genome shotgun (WGS) entry which is preliminary data.</text>
</comment>
<dbReference type="NCBIfam" id="TIGR04131">
    <property type="entry name" value="Bac_Flav_CTERM"/>
    <property type="match status" value="1"/>
</dbReference>
<dbReference type="InterPro" id="IPR002884">
    <property type="entry name" value="P_dom"/>
</dbReference>
<gene>
    <name evidence="5" type="ORF">DB895_07910</name>
</gene>
<keyword evidence="1" id="KW-0645">Protease</keyword>
<dbReference type="InterPro" id="IPR035986">
    <property type="entry name" value="PKD_dom_sf"/>
</dbReference>
<dbReference type="InterPro" id="IPR045828">
    <property type="entry name" value="PKD_Bacteroidetes"/>
</dbReference>